<dbReference type="CDD" id="cd07043">
    <property type="entry name" value="STAS_anti-anti-sigma_factors"/>
    <property type="match status" value="1"/>
</dbReference>
<evidence type="ECO:0000313" key="3">
    <source>
        <dbReference type="Proteomes" id="UP000028864"/>
    </source>
</evidence>
<dbReference type="PROSITE" id="PS50801">
    <property type="entry name" value="STAS"/>
    <property type="match status" value="1"/>
</dbReference>
<dbReference type="EMBL" id="LK021341">
    <property type="protein sequence ID" value="CDQ46685.1"/>
    <property type="molecule type" value="Genomic_DNA"/>
</dbReference>
<dbReference type="RefSeq" id="WP_030133761.1">
    <property type="nucleotide sequence ID" value="NZ_FMZG01000003.1"/>
</dbReference>
<gene>
    <name evidence="2" type="ORF">BN1047_04596</name>
</gene>
<proteinExistence type="predicted"/>
<dbReference type="AlphaFoldDB" id="A0AAV2WQQ0"/>
<evidence type="ECO:0000313" key="2">
    <source>
        <dbReference type="EMBL" id="CDQ46685.1"/>
    </source>
</evidence>
<reference evidence="2" key="1">
    <citation type="submission" date="2014-05" db="EMBL/GenBank/DDBJ databases">
        <authorList>
            <person name="Urmite Genomes"/>
        </authorList>
    </citation>
    <scope>NUCLEOTIDE SEQUENCE</scope>
    <source>
        <strain evidence="2">DSM 44074</strain>
    </source>
</reference>
<organism evidence="2 3">
    <name type="scientific">Mycolicibacterium neoaurum</name>
    <name type="common">Mycobacterium neoaurum</name>
    <dbReference type="NCBI Taxonomy" id="1795"/>
    <lineage>
        <taxon>Bacteria</taxon>
        <taxon>Bacillati</taxon>
        <taxon>Actinomycetota</taxon>
        <taxon>Actinomycetes</taxon>
        <taxon>Mycobacteriales</taxon>
        <taxon>Mycobacteriaceae</taxon>
        <taxon>Mycolicibacterium</taxon>
    </lineage>
</organism>
<dbReference type="Pfam" id="PF01740">
    <property type="entry name" value="STAS"/>
    <property type="match status" value="1"/>
</dbReference>
<dbReference type="Gene3D" id="3.30.750.24">
    <property type="entry name" value="STAS domain"/>
    <property type="match status" value="1"/>
</dbReference>
<dbReference type="InterPro" id="IPR002645">
    <property type="entry name" value="STAS_dom"/>
</dbReference>
<name>A0AAV2WQQ0_MYCNE</name>
<dbReference type="InterPro" id="IPR036513">
    <property type="entry name" value="STAS_dom_sf"/>
</dbReference>
<feature type="domain" description="STAS" evidence="1">
    <location>
        <begin position="23"/>
        <end position="120"/>
    </location>
</feature>
<dbReference type="PANTHER" id="PTHR33495:SF13">
    <property type="entry name" value="ANTI-SIGMA-F FACTOR ANTAGONIST RSFB"/>
    <property type="match status" value="1"/>
</dbReference>
<dbReference type="PANTHER" id="PTHR33495">
    <property type="entry name" value="ANTI-SIGMA FACTOR ANTAGONIST TM_1081-RELATED-RELATED"/>
    <property type="match status" value="1"/>
</dbReference>
<accession>A0AAV2WQQ0</accession>
<reference evidence="2" key="2">
    <citation type="submission" date="2015-09" db="EMBL/GenBank/DDBJ databases">
        <title>Draft genome sequence of Mycobacterium neoaurum DSM 44074.</title>
        <authorList>
            <person name="Croce O."/>
            <person name="Robert C."/>
            <person name="Raoult D."/>
            <person name="Drancourt M."/>
        </authorList>
    </citation>
    <scope>NUCLEOTIDE SEQUENCE</scope>
    <source>
        <strain evidence="2">DSM 44074</strain>
    </source>
</reference>
<evidence type="ECO:0000259" key="1">
    <source>
        <dbReference type="PROSITE" id="PS50801"/>
    </source>
</evidence>
<sequence>MPDRVEPIPSPCVCSESWHDTTVVVSCAGAIDMVTAPTLQQVIATALKKQPTAVIVDLTDTELLASYGMSVLVETHQQLIPEVPLVVVADGPITRRPLELVGLADVLTIRPNLGAAFDELRATGD</sequence>
<dbReference type="SUPFAM" id="SSF52091">
    <property type="entry name" value="SpoIIaa-like"/>
    <property type="match status" value="1"/>
</dbReference>
<protein>
    <submittedName>
        <fullName evidence="2">Anti-sigma-factor antagonist</fullName>
    </submittedName>
</protein>
<dbReference type="GO" id="GO:0043856">
    <property type="term" value="F:anti-sigma factor antagonist activity"/>
    <property type="evidence" value="ECO:0007669"/>
    <property type="project" value="TreeGrafter"/>
</dbReference>
<dbReference type="Proteomes" id="UP000028864">
    <property type="component" value="Unassembled WGS sequence"/>
</dbReference>